<sequence length="203" mass="24634">MKLGNSKGNNTGKKYHIRKRDEQKEPKPANQKRAEEFNKWFAENYQLLINFLISKNSYDEDVFNATYIRMSEKLLFTGEKIDDYRAYFHRSYYTNYILDKTRESRYVPLPSYTNLEAHHSNPYEREWMQTKLELDIFDYVYDRYELREFELFKMYISLKPAINYHTLAQITHVQVHNIQRIVSRILSDIRSNKELVGRYKEIG</sequence>
<name>A0A840CW28_9BACT</name>
<proteinExistence type="predicted"/>
<feature type="compositionally biased region" description="Basic and acidic residues" evidence="1">
    <location>
        <begin position="19"/>
        <end position="32"/>
    </location>
</feature>
<dbReference type="RefSeq" id="WP_183307895.1">
    <property type="nucleotide sequence ID" value="NZ_JACIEP010000010.1"/>
</dbReference>
<feature type="region of interest" description="Disordered" evidence="1">
    <location>
        <begin position="1"/>
        <end position="32"/>
    </location>
</feature>
<dbReference type="AlphaFoldDB" id="A0A840CW28"/>
<protein>
    <submittedName>
        <fullName evidence="2">Uncharacterized protein</fullName>
    </submittedName>
</protein>
<evidence type="ECO:0000313" key="2">
    <source>
        <dbReference type="EMBL" id="MBB4037015.1"/>
    </source>
</evidence>
<evidence type="ECO:0000256" key="1">
    <source>
        <dbReference type="SAM" id="MobiDB-lite"/>
    </source>
</evidence>
<dbReference type="Proteomes" id="UP000555103">
    <property type="component" value="Unassembled WGS sequence"/>
</dbReference>
<keyword evidence="3" id="KW-1185">Reference proteome</keyword>
<dbReference type="EMBL" id="JACIEP010000010">
    <property type="protein sequence ID" value="MBB4037015.1"/>
    <property type="molecule type" value="Genomic_DNA"/>
</dbReference>
<organism evidence="2 3">
    <name type="scientific">Dysgonomonas hofstadii</name>
    <dbReference type="NCBI Taxonomy" id="637886"/>
    <lineage>
        <taxon>Bacteria</taxon>
        <taxon>Pseudomonadati</taxon>
        <taxon>Bacteroidota</taxon>
        <taxon>Bacteroidia</taxon>
        <taxon>Bacteroidales</taxon>
        <taxon>Dysgonomonadaceae</taxon>
        <taxon>Dysgonomonas</taxon>
    </lineage>
</organism>
<gene>
    <name evidence="2" type="ORF">GGR21_002929</name>
</gene>
<feature type="compositionally biased region" description="Polar residues" evidence="1">
    <location>
        <begin position="1"/>
        <end position="12"/>
    </location>
</feature>
<comment type="caution">
    <text evidence="2">The sequence shown here is derived from an EMBL/GenBank/DDBJ whole genome shotgun (WGS) entry which is preliminary data.</text>
</comment>
<evidence type="ECO:0000313" key="3">
    <source>
        <dbReference type="Proteomes" id="UP000555103"/>
    </source>
</evidence>
<reference evidence="2 3" key="1">
    <citation type="submission" date="2020-08" db="EMBL/GenBank/DDBJ databases">
        <title>Genomic Encyclopedia of Type Strains, Phase IV (KMG-IV): sequencing the most valuable type-strain genomes for metagenomic binning, comparative biology and taxonomic classification.</title>
        <authorList>
            <person name="Goeker M."/>
        </authorList>
    </citation>
    <scope>NUCLEOTIDE SEQUENCE [LARGE SCALE GENOMIC DNA]</scope>
    <source>
        <strain evidence="2 3">DSM 104969</strain>
    </source>
</reference>
<accession>A0A840CW28</accession>